<accession>A0A6G9Z8Y5</accession>
<organism evidence="3 4">
    <name type="scientific">Nocardia terpenica</name>
    <dbReference type="NCBI Taxonomy" id="455432"/>
    <lineage>
        <taxon>Bacteria</taxon>
        <taxon>Bacillati</taxon>
        <taxon>Actinomycetota</taxon>
        <taxon>Actinomycetes</taxon>
        <taxon>Mycobacteriales</taxon>
        <taxon>Nocardiaceae</taxon>
        <taxon>Nocardia</taxon>
    </lineage>
</organism>
<gene>
    <name evidence="3" type="ORF">F6W96_29295</name>
</gene>
<evidence type="ECO:0000259" key="2">
    <source>
        <dbReference type="Pfam" id="PF13546"/>
    </source>
</evidence>
<dbReference type="Pfam" id="PF13546">
    <property type="entry name" value="DDE_5"/>
    <property type="match status" value="1"/>
</dbReference>
<dbReference type="AlphaFoldDB" id="A0A6G9Z8Y5"/>
<feature type="compositionally biased region" description="Low complexity" evidence="1">
    <location>
        <begin position="310"/>
        <end position="320"/>
    </location>
</feature>
<feature type="region of interest" description="Disordered" evidence="1">
    <location>
        <begin position="35"/>
        <end position="65"/>
    </location>
</feature>
<dbReference type="EMBL" id="CP046173">
    <property type="protein sequence ID" value="QIS21817.1"/>
    <property type="molecule type" value="Genomic_DNA"/>
</dbReference>
<dbReference type="InterPro" id="IPR038721">
    <property type="entry name" value="IS701-like_DDE_dom"/>
</dbReference>
<protein>
    <recommendedName>
        <fullName evidence="2">Transposase IS701-like DDE domain-containing protein</fullName>
    </recommendedName>
</protein>
<reference evidence="3 4" key="1">
    <citation type="journal article" date="2019" name="ACS Chem. Biol.">
        <title>Identification and Mobilization of a Cryptic Antibiotic Biosynthesis Gene Locus from a Human-Pathogenic Nocardia Isolate.</title>
        <authorList>
            <person name="Herisse M."/>
            <person name="Ishida K."/>
            <person name="Porter J.L."/>
            <person name="Howden B."/>
            <person name="Hertweck C."/>
            <person name="Stinear T.P."/>
            <person name="Pidot S.J."/>
        </authorList>
    </citation>
    <scope>NUCLEOTIDE SEQUENCE [LARGE SCALE GENOMIC DNA]</scope>
    <source>
        <strain evidence="3 4">AUSMDU00012715</strain>
    </source>
</reference>
<feature type="domain" description="Transposase IS701-like DDE" evidence="2">
    <location>
        <begin position="76"/>
        <end position="302"/>
    </location>
</feature>
<dbReference type="RefSeq" id="WP_167489083.1">
    <property type="nucleotide sequence ID" value="NZ_CP046173.1"/>
</dbReference>
<dbReference type="PANTHER" id="PTHR33627:SF1">
    <property type="entry name" value="TRANSPOSASE"/>
    <property type="match status" value="1"/>
</dbReference>
<dbReference type="Proteomes" id="UP000500953">
    <property type="component" value="Chromosome"/>
</dbReference>
<dbReference type="PANTHER" id="PTHR33627">
    <property type="entry name" value="TRANSPOSASE"/>
    <property type="match status" value="1"/>
</dbReference>
<dbReference type="InterPro" id="IPR039365">
    <property type="entry name" value="IS701-like"/>
</dbReference>
<sequence>MQQRHFPRLWSTDFDRAESGSGGGCSRLIRRLDRPKESHPCAASKTRKQGGCMDGRGAAEVSTDRPSRLQEFTDEVFGHLIRADQRRWAFTYLDGLARVPGKKSIERMARAVTSSPTAAHGMRQFVNGSPWEWTPARRALGNFVVDRADPIAWVVRTCAIPKRGTHSVGVRRWPVDTGRALNCQVAVVLFLSTATVSIPIDWRLLLDDDWCHDARRQRARIPATVRPKPVRAHILDFVDSTIAHTNGVARPLIANLPSSDATALIPHLAERAQPFIVEIPTARPERWLIPHGRQIVTLPGRPGTSRHSVRTTTVSVPRQTGTPSSATRPYRLIEDHTARGRRARVWITDLVRQPTDEAMSLISRYDHSDIALAELRDDFGMFDFEGRSYPGWHHHMTLVSGAYTFSRIADTSREMAIAGDFATARQLS</sequence>
<feature type="region of interest" description="Disordered" evidence="1">
    <location>
        <begin position="298"/>
        <end position="327"/>
    </location>
</feature>
<name>A0A6G9Z8Y5_9NOCA</name>
<evidence type="ECO:0000313" key="4">
    <source>
        <dbReference type="Proteomes" id="UP000500953"/>
    </source>
</evidence>
<evidence type="ECO:0000313" key="3">
    <source>
        <dbReference type="EMBL" id="QIS21817.1"/>
    </source>
</evidence>
<proteinExistence type="predicted"/>
<evidence type="ECO:0000256" key="1">
    <source>
        <dbReference type="SAM" id="MobiDB-lite"/>
    </source>
</evidence>